<dbReference type="PROSITE" id="PS01124">
    <property type="entry name" value="HTH_ARAC_FAMILY_2"/>
    <property type="match status" value="1"/>
</dbReference>
<proteinExistence type="predicted"/>
<evidence type="ECO:0000256" key="2">
    <source>
        <dbReference type="ARBA" id="ARBA00023125"/>
    </source>
</evidence>
<name>A0ABV5X4V0_9MICO</name>
<feature type="domain" description="HTH araC/xylS-type" evidence="4">
    <location>
        <begin position="183"/>
        <end position="281"/>
    </location>
</feature>
<sequence length="290" mass="31535">MTRIFDTVQTPLCVREASGSTPTGPVSVEAVKLVFTLSGWADVQTENETMTLSTGTVLTIPCGIVCEGLPYGNVRTVTFYLNEDYVAEQVRWLSVAHPVVHHLRNAMMGDIGLQCLHVPHDAMHDLLVPLLRLTHLPQGAAHEFARLSLASEALHAVGTSAAATDSWSGKPEYGFRRPRREVIAALDLMRADLQRAWRVDEVAAMVALSTSQLGRVFRRDLGTSPAAYLRRLRVERMAELLAATSMSVGEAASAVGWSEPSIASRAFKRRYGVSPRGYAISAHRLSGAAS</sequence>
<dbReference type="Gene3D" id="1.10.10.60">
    <property type="entry name" value="Homeodomain-like"/>
    <property type="match status" value="2"/>
</dbReference>
<keyword evidence="3" id="KW-0804">Transcription</keyword>
<evidence type="ECO:0000313" key="5">
    <source>
        <dbReference type="EMBL" id="MFB9777462.1"/>
    </source>
</evidence>
<evidence type="ECO:0000256" key="1">
    <source>
        <dbReference type="ARBA" id="ARBA00023015"/>
    </source>
</evidence>
<accession>A0ABV5X4V0</accession>
<protein>
    <submittedName>
        <fullName evidence="5">Helix-turn-helix domain-containing protein</fullName>
    </submittedName>
</protein>
<evidence type="ECO:0000259" key="4">
    <source>
        <dbReference type="PROSITE" id="PS01124"/>
    </source>
</evidence>
<dbReference type="SMART" id="SM00342">
    <property type="entry name" value="HTH_ARAC"/>
    <property type="match status" value="1"/>
</dbReference>
<evidence type="ECO:0000313" key="6">
    <source>
        <dbReference type="Proteomes" id="UP001589707"/>
    </source>
</evidence>
<dbReference type="RefSeq" id="WP_376841422.1">
    <property type="nucleotide sequence ID" value="NZ_JBHMAU010000110.1"/>
</dbReference>
<dbReference type="SUPFAM" id="SSF51215">
    <property type="entry name" value="Regulatory protein AraC"/>
    <property type="match status" value="1"/>
</dbReference>
<dbReference type="Proteomes" id="UP001589707">
    <property type="component" value="Unassembled WGS sequence"/>
</dbReference>
<dbReference type="InterPro" id="IPR050204">
    <property type="entry name" value="AraC_XylS_family_regulators"/>
</dbReference>
<evidence type="ECO:0000256" key="3">
    <source>
        <dbReference type="ARBA" id="ARBA00023163"/>
    </source>
</evidence>
<dbReference type="PANTHER" id="PTHR46796:SF7">
    <property type="entry name" value="ARAC FAMILY TRANSCRIPTIONAL REGULATOR"/>
    <property type="match status" value="1"/>
</dbReference>
<keyword evidence="1" id="KW-0805">Transcription regulation</keyword>
<dbReference type="SUPFAM" id="SSF46689">
    <property type="entry name" value="Homeodomain-like"/>
    <property type="match status" value="2"/>
</dbReference>
<dbReference type="InterPro" id="IPR018060">
    <property type="entry name" value="HTH_AraC"/>
</dbReference>
<dbReference type="EMBL" id="JBHMAU010000110">
    <property type="protein sequence ID" value="MFB9777462.1"/>
    <property type="molecule type" value="Genomic_DNA"/>
</dbReference>
<organism evidence="5 6">
    <name type="scientific">Brevibacterium otitidis</name>
    <dbReference type="NCBI Taxonomy" id="53364"/>
    <lineage>
        <taxon>Bacteria</taxon>
        <taxon>Bacillati</taxon>
        <taxon>Actinomycetota</taxon>
        <taxon>Actinomycetes</taxon>
        <taxon>Micrococcales</taxon>
        <taxon>Brevibacteriaceae</taxon>
        <taxon>Brevibacterium</taxon>
    </lineage>
</organism>
<keyword evidence="2" id="KW-0238">DNA-binding</keyword>
<gene>
    <name evidence="5" type="ORF">ACFFN1_13840</name>
</gene>
<dbReference type="InterPro" id="IPR009057">
    <property type="entry name" value="Homeodomain-like_sf"/>
</dbReference>
<keyword evidence="6" id="KW-1185">Reference proteome</keyword>
<comment type="caution">
    <text evidence="5">The sequence shown here is derived from an EMBL/GenBank/DDBJ whole genome shotgun (WGS) entry which is preliminary data.</text>
</comment>
<dbReference type="InterPro" id="IPR037923">
    <property type="entry name" value="HTH-like"/>
</dbReference>
<dbReference type="PANTHER" id="PTHR46796">
    <property type="entry name" value="HTH-TYPE TRANSCRIPTIONAL ACTIVATOR RHAS-RELATED"/>
    <property type="match status" value="1"/>
</dbReference>
<reference evidence="5 6" key="1">
    <citation type="submission" date="2024-09" db="EMBL/GenBank/DDBJ databases">
        <authorList>
            <person name="Sun Q."/>
            <person name="Mori K."/>
        </authorList>
    </citation>
    <scope>NUCLEOTIDE SEQUENCE [LARGE SCALE GENOMIC DNA]</scope>
    <source>
        <strain evidence="5 6">JCM 11683</strain>
    </source>
</reference>
<dbReference type="Pfam" id="PF12833">
    <property type="entry name" value="HTH_18"/>
    <property type="match status" value="1"/>
</dbReference>